<dbReference type="EMBL" id="VSSQ01018086">
    <property type="protein sequence ID" value="MPM60981.1"/>
    <property type="molecule type" value="Genomic_DNA"/>
</dbReference>
<evidence type="ECO:0000313" key="1">
    <source>
        <dbReference type="EMBL" id="MPM60981.1"/>
    </source>
</evidence>
<comment type="caution">
    <text evidence="1">The sequence shown here is derived from an EMBL/GenBank/DDBJ whole genome shotgun (WGS) entry which is preliminary data.</text>
</comment>
<name>A0A645B8M2_9ZZZZ</name>
<accession>A0A645B8M2</accession>
<sequence length="152" mass="16111">MAPSKGQSKVVATDTHNLHSPFIAATFLSSSKDSATVLRVFDLLCDSLAERTKLIQSGFALSAFSAPLKLGMSATDSILSFQFLLNSSMTSAASAIWGMALGLTNEVTSITEIPVFAKSFMNFTLSSVGIKSFTLWKPSLGHTSRIIAELGA</sequence>
<reference evidence="1" key="1">
    <citation type="submission" date="2019-08" db="EMBL/GenBank/DDBJ databases">
        <authorList>
            <person name="Kucharzyk K."/>
            <person name="Murdoch R.W."/>
            <person name="Higgins S."/>
            <person name="Loffler F."/>
        </authorList>
    </citation>
    <scope>NUCLEOTIDE SEQUENCE</scope>
</reference>
<dbReference type="AlphaFoldDB" id="A0A645B8M2"/>
<gene>
    <name evidence="1" type="ORF">SDC9_107835</name>
</gene>
<proteinExistence type="predicted"/>
<organism evidence="1">
    <name type="scientific">bioreactor metagenome</name>
    <dbReference type="NCBI Taxonomy" id="1076179"/>
    <lineage>
        <taxon>unclassified sequences</taxon>
        <taxon>metagenomes</taxon>
        <taxon>ecological metagenomes</taxon>
    </lineage>
</organism>
<protein>
    <submittedName>
        <fullName evidence="1">Uncharacterized protein</fullName>
    </submittedName>
</protein>